<sequence length="305" mass="34321">MVKQGLADFDLYPYNPSAVPGWLFVVLFAIGTVVHLALAIRYRSWFFIPFLLGCLAETGGYYGRAWSHNNRRLGSPYLLQLFLILIATPLFSATIYKTLSRLSRSLTAGKRRMRWTSALYIILDIACLVLQVIGTVMEAYGSGSDKKNSSKYVACGLILQLLAFLLFMLLAWRLQRRVSADPTFVSAHPRAPRWRRRFAMLYVASMLVLVRNLVRVVEFVQGGDGEILQHETYLYVFDARPMFLLVVVVAVLHPGRVVRFARKLEKETGSVAEGTTAETSGRNLLAEEFKSEDGEAREMGCVGHT</sequence>
<feature type="transmembrane region" description="Helical" evidence="5">
    <location>
        <begin position="149"/>
        <end position="172"/>
    </location>
</feature>
<accession>A0AAJ0DQP3</accession>
<proteinExistence type="predicted"/>
<feature type="transmembrane region" description="Helical" evidence="5">
    <location>
        <begin position="117"/>
        <end position="137"/>
    </location>
</feature>
<dbReference type="Proteomes" id="UP001271007">
    <property type="component" value="Unassembled WGS sequence"/>
</dbReference>
<feature type="transmembrane region" description="Helical" evidence="5">
    <location>
        <begin position="45"/>
        <end position="65"/>
    </location>
</feature>
<dbReference type="GO" id="GO:0016020">
    <property type="term" value="C:membrane"/>
    <property type="evidence" value="ECO:0007669"/>
    <property type="project" value="UniProtKB-SubCell"/>
</dbReference>
<keyword evidence="7" id="KW-1185">Reference proteome</keyword>
<keyword evidence="2 5" id="KW-0812">Transmembrane</keyword>
<dbReference type="PANTHER" id="PTHR31465">
    <property type="entry name" value="PROTEIN RTA1-RELATED"/>
    <property type="match status" value="1"/>
</dbReference>
<protein>
    <recommendedName>
        <fullName evidence="8">RTA1-like protein</fullName>
    </recommendedName>
</protein>
<evidence type="ECO:0000256" key="5">
    <source>
        <dbReference type="SAM" id="Phobius"/>
    </source>
</evidence>
<evidence type="ECO:0000256" key="2">
    <source>
        <dbReference type="ARBA" id="ARBA00022692"/>
    </source>
</evidence>
<evidence type="ECO:0000313" key="7">
    <source>
        <dbReference type="Proteomes" id="UP001271007"/>
    </source>
</evidence>
<reference evidence="6" key="1">
    <citation type="submission" date="2023-04" db="EMBL/GenBank/DDBJ databases">
        <title>Black Yeasts Isolated from many extreme environments.</title>
        <authorList>
            <person name="Coleine C."/>
            <person name="Stajich J.E."/>
            <person name="Selbmann L."/>
        </authorList>
    </citation>
    <scope>NUCLEOTIDE SEQUENCE</scope>
    <source>
        <strain evidence="6">CCFEE 5312</strain>
    </source>
</reference>
<evidence type="ECO:0000313" key="6">
    <source>
        <dbReference type="EMBL" id="KAK3054833.1"/>
    </source>
</evidence>
<name>A0AAJ0DQP3_9PEZI</name>
<evidence type="ECO:0008006" key="8">
    <source>
        <dbReference type="Google" id="ProtNLM"/>
    </source>
</evidence>
<organism evidence="6 7">
    <name type="scientific">Extremus antarcticus</name>
    <dbReference type="NCBI Taxonomy" id="702011"/>
    <lineage>
        <taxon>Eukaryota</taxon>
        <taxon>Fungi</taxon>
        <taxon>Dikarya</taxon>
        <taxon>Ascomycota</taxon>
        <taxon>Pezizomycotina</taxon>
        <taxon>Dothideomycetes</taxon>
        <taxon>Dothideomycetidae</taxon>
        <taxon>Mycosphaerellales</taxon>
        <taxon>Extremaceae</taxon>
        <taxon>Extremus</taxon>
    </lineage>
</organism>
<feature type="transmembrane region" description="Helical" evidence="5">
    <location>
        <begin position="20"/>
        <end position="38"/>
    </location>
</feature>
<feature type="transmembrane region" description="Helical" evidence="5">
    <location>
        <begin position="234"/>
        <end position="253"/>
    </location>
</feature>
<dbReference type="InterPro" id="IPR007568">
    <property type="entry name" value="RTA1"/>
</dbReference>
<comment type="subcellular location">
    <subcellularLocation>
        <location evidence="1">Membrane</location>
        <topology evidence="1">Multi-pass membrane protein</topology>
    </subcellularLocation>
</comment>
<dbReference type="PANTHER" id="PTHR31465:SF17">
    <property type="entry name" value="DOMAIN PROTEIN, PUTATIVE (AFU_ORTHOLOGUE AFUA_5G09900)-RELATED"/>
    <property type="match status" value="1"/>
</dbReference>
<keyword evidence="4 5" id="KW-0472">Membrane</keyword>
<feature type="transmembrane region" description="Helical" evidence="5">
    <location>
        <begin position="198"/>
        <end position="214"/>
    </location>
</feature>
<keyword evidence="3 5" id="KW-1133">Transmembrane helix</keyword>
<evidence type="ECO:0000256" key="3">
    <source>
        <dbReference type="ARBA" id="ARBA00022989"/>
    </source>
</evidence>
<dbReference type="Pfam" id="PF04479">
    <property type="entry name" value="RTA1"/>
    <property type="match status" value="1"/>
</dbReference>
<evidence type="ECO:0000256" key="4">
    <source>
        <dbReference type="ARBA" id="ARBA00023136"/>
    </source>
</evidence>
<dbReference type="EMBL" id="JAWDJX010000010">
    <property type="protein sequence ID" value="KAK3054833.1"/>
    <property type="molecule type" value="Genomic_DNA"/>
</dbReference>
<feature type="transmembrane region" description="Helical" evidence="5">
    <location>
        <begin position="77"/>
        <end position="96"/>
    </location>
</feature>
<comment type="caution">
    <text evidence="6">The sequence shown here is derived from an EMBL/GenBank/DDBJ whole genome shotgun (WGS) entry which is preliminary data.</text>
</comment>
<gene>
    <name evidence="6" type="ORF">LTR09_003991</name>
</gene>
<dbReference type="AlphaFoldDB" id="A0AAJ0DQP3"/>
<evidence type="ECO:0000256" key="1">
    <source>
        <dbReference type="ARBA" id="ARBA00004141"/>
    </source>
</evidence>